<name>A0A2P7ZUQ4_9PEZI</name>
<dbReference type="AlphaFoldDB" id="A0A2P7ZUQ4"/>
<accession>A0A2P7ZUQ4</accession>
<comment type="caution">
    <text evidence="2">The sequence shown here is derived from an EMBL/GenBank/DDBJ whole genome shotgun (WGS) entry which is preliminary data.</text>
</comment>
<feature type="compositionally biased region" description="Basic and acidic residues" evidence="1">
    <location>
        <begin position="52"/>
        <end position="62"/>
    </location>
</feature>
<reference evidence="2 3" key="1">
    <citation type="submission" date="2017-05" db="EMBL/GenBank/DDBJ databases">
        <title>Draft genome sequence of Elsinoe australis.</title>
        <authorList>
            <person name="Cheng Q."/>
        </authorList>
    </citation>
    <scope>NUCLEOTIDE SEQUENCE [LARGE SCALE GENOMIC DNA]</scope>
    <source>
        <strain evidence="2 3">NL1</strain>
    </source>
</reference>
<feature type="region of interest" description="Disordered" evidence="1">
    <location>
        <begin position="141"/>
        <end position="166"/>
    </location>
</feature>
<evidence type="ECO:0000313" key="2">
    <source>
        <dbReference type="EMBL" id="PSK51941.1"/>
    </source>
</evidence>
<protein>
    <submittedName>
        <fullName evidence="2">Uncharacterized protein</fullName>
    </submittedName>
</protein>
<feature type="region of interest" description="Disordered" evidence="1">
    <location>
        <begin position="49"/>
        <end position="81"/>
    </location>
</feature>
<evidence type="ECO:0000313" key="3">
    <source>
        <dbReference type="Proteomes" id="UP000243723"/>
    </source>
</evidence>
<dbReference type="Proteomes" id="UP000243723">
    <property type="component" value="Unassembled WGS sequence"/>
</dbReference>
<gene>
    <name evidence="2" type="ORF">B9Z65_3208</name>
</gene>
<keyword evidence="3" id="KW-1185">Reference proteome</keyword>
<dbReference type="EMBL" id="NHZQ01000121">
    <property type="protein sequence ID" value="PSK51941.1"/>
    <property type="molecule type" value="Genomic_DNA"/>
</dbReference>
<proteinExistence type="predicted"/>
<sequence length="206" mass="22116">MGKACKVTTSLCTLVARRQRKFGTGKYWTPRKLNKDRKTLMVAFKAVKAPHATHDDGGRSEDAGAAGPRRTGRSGTVGGGKHAQGCLEIDCRACGVFHGMFVKDIEQSVPSLVSDQEGDNSPEATPSAQEEMSIVWGGQMQTPTPERTAGGEQMGGAEASERPLRRMRTPFEQYVASCKSQGYDPEALNKKGARTRGGGTNVSRGR</sequence>
<organism evidence="2 3">
    <name type="scientific">Elsinoe australis</name>
    <dbReference type="NCBI Taxonomy" id="40998"/>
    <lineage>
        <taxon>Eukaryota</taxon>
        <taxon>Fungi</taxon>
        <taxon>Dikarya</taxon>
        <taxon>Ascomycota</taxon>
        <taxon>Pezizomycotina</taxon>
        <taxon>Dothideomycetes</taxon>
        <taxon>Dothideomycetidae</taxon>
        <taxon>Myriangiales</taxon>
        <taxon>Elsinoaceae</taxon>
        <taxon>Elsinoe</taxon>
    </lineage>
</organism>
<feature type="region of interest" description="Disordered" evidence="1">
    <location>
        <begin position="178"/>
        <end position="206"/>
    </location>
</feature>
<evidence type="ECO:0000256" key="1">
    <source>
        <dbReference type="SAM" id="MobiDB-lite"/>
    </source>
</evidence>